<organism evidence="3 4">
    <name type="scientific">Barrientosiimonas endolithica</name>
    <dbReference type="NCBI Taxonomy" id="1535208"/>
    <lineage>
        <taxon>Bacteria</taxon>
        <taxon>Bacillati</taxon>
        <taxon>Actinomycetota</taxon>
        <taxon>Actinomycetes</taxon>
        <taxon>Micrococcales</taxon>
        <taxon>Dermacoccaceae</taxon>
        <taxon>Barrientosiimonas</taxon>
    </lineage>
</organism>
<keyword evidence="4" id="KW-1185">Reference proteome</keyword>
<accession>A0ABN6YNS8</accession>
<evidence type="ECO:0000256" key="1">
    <source>
        <dbReference type="SAM" id="MobiDB-lite"/>
    </source>
</evidence>
<feature type="compositionally biased region" description="Gly residues" evidence="1">
    <location>
        <begin position="239"/>
        <end position="316"/>
    </location>
</feature>
<sequence length="377" mass="38003">MVGLMSGGGVKLAEFQNGQSINAEDAGFSVFSTEQGARASSTCTAEQNGNATTLGRPASDFSVEANGSTYYEIARSTDGLGAGAYTVQCDGSSGNLFAGPRADNIGGGAMRMLGLILGPILLLAGLALIAFSLMRGKKAQPATQGGYDQNQGQYGYAGGAGYGQGGYGQQGYDQGQGGYGQQGYGQQAGQSGYGQGGYDQGQSGYGQGGYGQQGYGQQGYDQGQGGYGQQGYGQQAGQSGYGQGGYDQGQSGYGQGGYGQQGGQSGYGQGGFDQGQGGYGQQGGQSGYGQGGFDQGQQGNQGGLGQGYGQGEGTGQSGDHDAPTQAVRPVEGGGDDVHDQATRATPVQDDQKPWQQGNNPTQGSSWQSNDDGRGQNN</sequence>
<proteinExistence type="predicted"/>
<keyword evidence="2" id="KW-0472">Membrane</keyword>
<keyword evidence="2" id="KW-1133">Transmembrane helix</keyword>
<feature type="region of interest" description="Disordered" evidence="1">
    <location>
        <begin position="178"/>
        <end position="377"/>
    </location>
</feature>
<feature type="compositionally biased region" description="Polar residues" evidence="1">
    <location>
        <begin position="353"/>
        <end position="369"/>
    </location>
</feature>
<keyword evidence="2" id="KW-0812">Transmembrane</keyword>
<protein>
    <submittedName>
        <fullName evidence="3">Uncharacterized protein</fullName>
    </submittedName>
</protein>
<evidence type="ECO:0000313" key="4">
    <source>
        <dbReference type="Proteomes" id="UP001321421"/>
    </source>
</evidence>
<feature type="compositionally biased region" description="Gly residues" evidence="1">
    <location>
        <begin position="191"/>
        <end position="231"/>
    </location>
</feature>
<evidence type="ECO:0000256" key="2">
    <source>
        <dbReference type="SAM" id="Phobius"/>
    </source>
</evidence>
<dbReference type="EMBL" id="AP027735">
    <property type="protein sequence ID" value="BDZ57587.1"/>
    <property type="molecule type" value="Genomic_DNA"/>
</dbReference>
<reference evidence="4" key="1">
    <citation type="journal article" date="2019" name="Int. J. Syst. Evol. Microbiol.">
        <title>The Global Catalogue of Microorganisms (GCM) 10K type strain sequencing project: providing services to taxonomists for standard genome sequencing and annotation.</title>
        <authorList>
            <consortium name="The Broad Institute Genomics Platform"/>
            <consortium name="The Broad Institute Genome Sequencing Center for Infectious Disease"/>
            <person name="Wu L."/>
            <person name="Ma J."/>
        </authorList>
    </citation>
    <scope>NUCLEOTIDE SEQUENCE [LARGE SCALE GENOMIC DNA]</scope>
    <source>
        <strain evidence="4">NBRC 110608</strain>
    </source>
</reference>
<dbReference type="Proteomes" id="UP001321421">
    <property type="component" value="Chromosome"/>
</dbReference>
<evidence type="ECO:0000313" key="3">
    <source>
        <dbReference type="EMBL" id="BDZ57587.1"/>
    </source>
</evidence>
<name>A0ABN6YNS8_9MICO</name>
<gene>
    <name evidence="3" type="ORF">GCM10025872_12440</name>
</gene>
<feature type="transmembrane region" description="Helical" evidence="2">
    <location>
        <begin position="113"/>
        <end position="134"/>
    </location>
</feature>